<evidence type="ECO:0000313" key="1">
    <source>
        <dbReference type="EMBL" id="KAA1121727.1"/>
    </source>
</evidence>
<dbReference type="Proteomes" id="UP000325313">
    <property type="component" value="Unassembled WGS sequence"/>
</dbReference>
<reference evidence="1 2" key="1">
    <citation type="submission" date="2019-05" db="EMBL/GenBank/DDBJ databases">
        <title>Emergence of the Ug99 lineage of the wheat stem rust pathogen through somatic hybridization.</title>
        <authorList>
            <person name="Li F."/>
            <person name="Upadhyaya N.M."/>
            <person name="Sperschneider J."/>
            <person name="Matny O."/>
            <person name="Nguyen-Phuc H."/>
            <person name="Mago R."/>
            <person name="Raley C."/>
            <person name="Miller M.E."/>
            <person name="Silverstein K.A.T."/>
            <person name="Henningsen E."/>
            <person name="Hirsch C.D."/>
            <person name="Visser B."/>
            <person name="Pretorius Z.A."/>
            <person name="Steffenson B.J."/>
            <person name="Schwessinger B."/>
            <person name="Dodds P.N."/>
            <person name="Figueroa M."/>
        </authorList>
    </citation>
    <scope>NUCLEOTIDE SEQUENCE [LARGE SCALE GENOMIC DNA]</scope>
    <source>
        <strain evidence="1 2">Ug99</strain>
    </source>
</reference>
<comment type="caution">
    <text evidence="1">The sequence shown here is derived from an EMBL/GenBank/DDBJ whole genome shotgun (WGS) entry which is preliminary data.</text>
</comment>
<dbReference type="EMBL" id="VDEP01000237">
    <property type="protein sequence ID" value="KAA1121727.1"/>
    <property type="molecule type" value="Genomic_DNA"/>
</dbReference>
<protein>
    <submittedName>
        <fullName evidence="1">Uncharacterized protein</fullName>
    </submittedName>
</protein>
<gene>
    <name evidence="1" type="ORF">PGTUg99_022275</name>
</gene>
<sequence>MHKILAPAPAASPSWIMCAPLHHLVPATPSVRIAHKTHCPDAAQDDHLHLGPPWPAARSGAATPSCGLRGLPAFAPSHCENYTPVPNPVRLPRWPSTRLPNPTV</sequence>
<proteinExistence type="predicted"/>
<accession>A0A5B0R822</accession>
<dbReference type="AlphaFoldDB" id="A0A5B0R822"/>
<name>A0A5B0R822_PUCGR</name>
<evidence type="ECO:0000313" key="2">
    <source>
        <dbReference type="Proteomes" id="UP000325313"/>
    </source>
</evidence>
<feature type="non-terminal residue" evidence="1">
    <location>
        <position position="104"/>
    </location>
</feature>
<organism evidence="1 2">
    <name type="scientific">Puccinia graminis f. sp. tritici</name>
    <dbReference type="NCBI Taxonomy" id="56615"/>
    <lineage>
        <taxon>Eukaryota</taxon>
        <taxon>Fungi</taxon>
        <taxon>Dikarya</taxon>
        <taxon>Basidiomycota</taxon>
        <taxon>Pucciniomycotina</taxon>
        <taxon>Pucciniomycetes</taxon>
        <taxon>Pucciniales</taxon>
        <taxon>Pucciniaceae</taxon>
        <taxon>Puccinia</taxon>
    </lineage>
</organism>